<comment type="caution">
    <text evidence="1">The sequence shown here is derived from an EMBL/GenBank/DDBJ whole genome shotgun (WGS) entry which is preliminary data.</text>
</comment>
<reference evidence="1 2" key="1">
    <citation type="submission" date="2020-04" db="EMBL/GenBank/DDBJ databases">
        <title>MicrobeNet Type strains.</title>
        <authorList>
            <person name="Nicholson A.C."/>
        </authorList>
    </citation>
    <scope>NUCLEOTIDE SEQUENCE [LARGE SCALE GENOMIC DNA]</scope>
    <source>
        <strain evidence="1 2">ATCC BAA-277</strain>
    </source>
</reference>
<organism evidence="1 2">
    <name type="scientific">Actinomadura latina</name>
    <dbReference type="NCBI Taxonomy" id="163603"/>
    <lineage>
        <taxon>Bacteria</taxon>
        <taxon>Bacillati</taxon>
        <taxon>Actinomycetota</taxon>
        <taxon>Actinomycetes</taxon>
        <taxon>Streptosporangiales</taxon>
        <taxon>Thermomonosporaceae</taxon>
        <taxon>Actinomadura</taxon>
    </lineage>
</organism>
<dbReference type="SUPFAM" id="SSF50475">
    <property type="entry name" value="FMN-binding split barrel"/>
    <property type="match status" value="1"/>
</dbReference>
<name>A0A846Z5K4_9ACTN</name>
<sequence length="216" mass="23485">MYRPRRTGDVIETVRRNPMALVAGNGARTPFATHAPVIIERLAADPGGADPLTGASLLGHMNRANPHWRALRDGGDVLAVFQGPHAYISPAAYEQRPAAPTWNFVTVHLRGRIEPLPPGEPTLGVVTSTVRELEKVAGTAWDMTDSLGYFRKILPGVGAFRVHVETVEAMFKLSQEHPAEVRRSIRDHLSAHGCGMGRELSEAMSAEELAADRRTG</sequence>
<accession>A0A846Z5K4</accession>
<dbReference type="PANTHER" id="PTHR35802:SF1">
    <property type="entry name" value="PROTEASE SYNTHASE AND SPORULATION PROTEIN PAI 2"/>
    <property type="match status" value="1"/>
</dbReference>
<evidence type="ECO:0000313" key="1">
    <source>
        <dbReference type="EMBL" id="NKZ08309.1"/>
    </source>
</evidence>
<dbReference type="EMBL" id="JAAXPI010000078">
    <property type="protein sequence ID" value="NKZ08309.1"/>
    <property type="molecule type" value="Genomic_DNA"/>
</dbReference>
<dbReference type="Gene3D" id="2.30.110.10">
    <property type="entry name" value="Electron Transport, Fmn-binding Protein, Chain A"/>
    <property type="match status" value="1"/>
</dbReference>
<evidence type="ECO:0000313" key="2">
    <source>
        <dbReference type="Proteomes" id="UP000579250"/>
    </source>
</evidence>
<dbReference type="PIRSF" id="PIRSF010372">
    <property type="entry name" value="PaiB"/>
    <property type="match status" value="1"/>
</dbReference>
<dbReference type="Pfam" id="PF04299">
    <property type="entry name" value="FMN_bind_2"/>
    <property type="match status" value="1"/>
</dbReference>
<dbReference type="AlphaFoldDB" id="A0A846Z5K4"/>
<gene>
    <name evidence="1" type="ORF">HGB48_31925</name>
</gene>
<proteinExistence type="predicted"/>
<keyword evidence="2" id="KW-1185">Reference proteome</keyword>
<dbReference type="InterPro" id="IPR012349">
    <property type="entry name" value="Split_barrel_FMN-bd"/>
</dbReference>
<dbReference type="PANTHER" id="PTHR35802">
    <property type="entry name" value="PROTEASE SYNTHASE AND SPORULATION PROTEIN PAI 2"/>
    <property type="match status" value="1"/>
</dbReference>
<dbReference type="InterPro" id="IPR007396">
    <property type="entry name" value="TR_PAI2-type"/>
</dbReference>
<protein>
    <submittedName>
        <fullName evidence="1">FMN-binding negative transcriptional regulator</fullName>
    </submittedName>
</protein>
<dbReference type="Proteomes" id="UP000579250">
    <property type="component" value="Unassembled WGS sequence"/>
</dbReference>